<dbReference type="InterPro" id="IPR001128">
    <property type="entry name" value="Cyt_P450"/>
</dbReference>
<accession>A0ABS4TMJ1</accession>
<comment type="caution">
    <text evidence="4">The sequence shown here is derived from an EMBL/GenBank/DDBJ whole genome shotgun (WGS) entry which is preliminary data.</text>
</comment>
<dbReference type="InterPro" id="IPR036396">
    <property type="entry name" value="Cyt_P450_sf"/>
</dbReference>
<dbReference type="CDD" id="cd11030">
    <property type="entry name" value="CYP105-like"/>
    <property type="match status" value="1"/>
</dbReference>
<dbReference type="InterPro" id="IPR002397">
    <property type="entry name" value="Cyt_P450_B"/>
</dbReference>
<sequence length="396" mass="43469">MTTPTVSGLPTQRPNPLDPPPEIAALRSADPLVRMTFPDGHFGWLATGHHVVRAVLASPAFSNRVEKMHAVIPMKRDIDPAAFGTLPGMFNRMDGEDHARIRRMLTGQFTVRRMTQLEPRIAQIAEEHLDAIEKMGPPVDLVPTYTLPIPSLVICELLGVPYSYRGRFQQDAAVLLNLESEAEPAMQAWMSLQQLFGELIDRKRADGGDDLLSGLIAQNELSQGELSIIAMILLIAGHETTANMLALGTYTLLQHPSQMAAVIKDPATAVEELLRYLSIIHFGPVRTALEDVEIDGHLIKAGECVAMSVPGANRDPSKFDAPDSLDVTRHAQGHVAFGHGIHQCLGQQLARIEMRIGFAALLRRLPSLALAGEVRFRDNMSIYGVHNLPVTWNHNA</sequence>
<evidence type="ECO:0000256" key="1">
    <source>
        <dbReference type="ARBA" id="ARBA00010617"/>
    </source>
</evidence>
<dbReference type="InterPro" id="IPR017972">
    <property type="entry name" value="Cyt_P450_CS"/>
</dbReference>
<dbReference type="RefSeq" id="WP_209642811.1">
    <property type="nucleotide sequence ID" value="NZ_JAGINW010000001.1"/>
</dbReference>
<keyword evidence="2" id="KW-0560">Oxidoreductase</keyword>
<dbReference type="SUPFAM" id="SSF48264">
    <property type="entry name" value="Cytochrome P450"/>
    <property type="match status" value="1"/>
</dbReference>
<reference evidence="4 5" key="1">
    <citation type="submission" date="2021-03" db="EMBL/GenBank/DDBJ databases">
        <title>Sequencing the genomes of 1000 actinobacteria strains.</title>
        <authorList>
            <person name="Klenk H.-P."/>
        </authorList>
    </citation>
    <scope>NUCLEOTIDE SEQUENCE [LARGE SCALE GENOMIC DNA]</scope>
    <source>
        <strain evidence="4 5">DSM 46670</strain>
    </source>
</reference>
<organism evidence="4 5">
    <name type="scientific">Kibdelosporangium banguiense</name>
    <dbReference type="NCBI Taxonomy" id="1365924"/>
    <lineage>
        <taxon>Bacteria</taxon>
        <taxon>Bacillati</taxon>
        <taxon>Actinomycetota</taxon>
        <taxon>Actinomycetes</taxon>
        <taxon>Pseudonocardiales</taxon>
        <taxon>Pseudonocardiaceae</taxon>
        <taxon>Kibdelosporangium</taxon>
    </lineage>
</organism>
<dbReference type="PRINTS" id="PR00359">
    <property type="entry name" value="BP450"/>
</dbReference>
<gene>
    <name evidence="4" type="ORF">JOF56_006021</name>
</gene>
<dbReference type="PROSITE" id="PS00086">
    <property type="entry name" value="CYTOCHROME_P450"/>
    <property type="match status" value="1"/>
</dbReference>
<protein>
    <submittedName>
        <fullName evidence="4">Cytochrome P450</fullName>
    </submittedName>
</protein>
<dbReference type="Proteomes" id="UP001519332">
    <property type="component" value="Unassembled WGS sequence"/>
</dbReference>
<dbReference type="Gene3D" id="1.10.630.10">
    <property type="entry name" value="Cytochrome P450"/>
    <property type="match status" value="1"/>
</dbReference>
<evidence type="ECO:0000313" key="5">
    <source>
        <dbReference type="Proteomes" id="UP001519332"/>
    </source>
</evidence>
<evidence type="ECO:0000313" key="4">
    <source>
        <dbReference type="EMBL" id="MBP2325636.1"/>
    </source>
</evidence>
<evidence type="ECO:0000256" key="3">
    <source>
        <dbReference type="SAM" id="MobiDB-lite"/>
    </source>
</evidence>
<keyword evidence="2" id="KW-0349">Heme</keyword>
<dbReference type="PANTHER" id="PTHR46696:SF1">
    <property type="entry name" value="CYTOCHROME P450 YJIB-RELATED"/>
    <property type="match status" value="1"/>
</dbReference>
<dbReference type="EMBL" id="JAGINW010000001">
    <property type="protein sequence ID" value="MBP2325636.1"/>
    <property type="molecule type" value="Genomic_DNA"/>
</dbReference>
<name>A0ABS4TMJ1_9PSEU</name>
<keyword evidence="2" id="KW-0503">Monooxygenase</keyword>
<comment type="similarity">
    <text evidence="1 2">Belongs to the cytochrome P450 family.</text>
</comment>
<keyword evidence="2" id="KW-0479">Metal-binding</keyword>
<dbReference type="PRINTS" id="PR00385">
    <property type="entry name" value="P450"/>
</dbReference>
<keyword evidence="5" id="KW-1185">Reference proteome</keyword>
<keyword evidence="2" id="KW-0408">Iron</keyword>
<evidence type="ECO:0000256" key="2">
    <source>
        <dbReference type="RuleBase" id="RU000461"/>
    </source>
</evidence>
<dbReference type="Pfam" id="PF00067">
    <property type="entry name" value="p450"/>
    <property type="match status" value="2"/>
</dbReference>
<feature type="region of interest" description="Disordered" evidence="3">
    <location>
        <begin position="1"/>
        <end position="20"/>
    </location>
</feature>
<feature type="compositionally biased region" description="Polar residues" evidence="3">
    <location>
        <begin position="1"/>
        <end position="14"/>
    </location>
</feature>
<proteinExistence type="inferred from homology"/>
<dbReference type="PANTHER" id="PTHR46696">
    <property type="entry name" value="P450, PUTATIVE (EUROFUNG)-RELATED"/>
    <property type="match status" value="1"/>
</dbReference>